<dbReference type="InterPro" id="IPR025295">
    <property type="entry name" value="eCIS_core_dom"/>
</dbReference>
<evidence type="ECO:0000256" key="1">
    <source>
        <dbReference type="SAM" id="MobiDB-lite"/>
    </source>
</evidence>
<sequence>MSFASKRGAPTSPAHAPRRTLGTALPVTALAGSDSAPISDASDHAFTAMEPYHYGGGIAPPRGAPAMSPATTPAESISRTSIASAAPPRPAGGHALPAPLRHGIERLSGLAMDDVGVHYDSPEPARLGALAYARGAEIHLAPGQARHLPHEAWHVVQQKQGRVAATTQLKDATSLNDDSTLEREADTMGRRAAAHRIGIHGDSEIPLEQPVMRRFPAPAGPAVVQRYVDPLTIGTVIGTTALVGTAIYLVRRFLGRENARPEEREEAPRQAARFIGLHGWNELNRQALESAFDEAPGDQDVDRWRAVARALPANAVAATIAFCGLADRPRDDVVALATAFKKRKNILLDAGQWVRIAVLLAPRPAADVIAFCQLRWHHAATEQLVQNFLDDRNDLDAQDWAAVARLQGVDQVDEATEFCRLPRWTGAEIRALALAFKDDNVNDLTADQWLSVARCVADDDATSANALCTMADWDWAEIDALTQAYAASHHDLSGADWASIAGPAPAAQRANLPDFLEALRVHDAQANAEDIEALALAARHRFDALTTMLGDVADVTVKGLTPLVDAFRKYHAGNYAGLAPLLQAIRVRHAAAAPADIADLLAEVRNTGNLAAITAFVNRVAARNTLAEQTALVKTIRLRNPGTPLAQVEALVQAFGGAADPCVPLMTLVDEVRGHGAMPAITNMLTAAVATLGAANVLDLVPLISRDRAQNTPPRVRQLLLALPALNARARFLRISGLIPLFLRQAPPNHPRVDYNAAGNVIGVGAGGPVVYHCDAWRYIYRRHTFRYFDFTAVDDQNSMWAGGTDIVTELRNSLPGAVLRGLVPNIDNRRFDAAPAVATNEVGVLGPNGTIAHLMPLNANAVENFSRAEADAIASLG</sequence>
<feature type="domain" description="eCIS core" evidence="2">
    <location>
        <begin position="96"/>
        <end position="161"/>
    </location>
</feature>
<dbReference type="KEGG" id="bgo:BM43_6958"/>
<evidence type="ECO:0000259" key="2">
    <source>
        <dbReference type="Pfam" id="PF13699"/>
    </source>
</evidence>
<name>A0AAW3EXL7_BURGA</name>
<reference evidence="3 4" key="1">
    <citation type="submission" date="2014-04" db="EMBL/GenBank/DDBJ databases">
        <authorList>
            <person name="Bishop-Lilly K.A."/>
            <person name="Broomall S.M."/>
            <person name="Chain P.S."/>
            <person name="Chertkov O."/>
            <person name="Coyne S.R."/>
            <person name="Daligault H.E."/>
            <person name="Davenport K.W."/>
            <person name="Erkkila T."/>
            <person name="Frey K.G."/>
            <person name="Gibbons H.S."/>
            <person name="Gu W."/>
            <person name="Jaissle J."/>
            <person name="Johnson S.L."/>
            <person name="Koroleva G.I."/>
            <person name="Ladner J.T."/>
            <person name="Lo C.-C."/>
            <person name="Minogue T.D."/>
            <person name="Munk C."/>
            <person name="Palacios G.F."/>
            <person name="Redden C.L."/>
            <person name="Rosenzweig C.N."/>
            <person name="Scholz M.B."/>
            <person name="Teshima H."/>
            <person name="Xu Y."/>
        </authorList>
    </citation>
    <scope>NUCLEOTIDE SEQUENCE [LARGE SCALE GENOMIC DNA]</scope>
    <source>
        <strain evidence="4">gladioli</strain>
    </source>
</reference>
<protein>
    <recommendedName>
        <fullName evidence="2">eCIS core domain-containing protein</fullName>
    </recommendedName>
</protein>
<accession>A0AAW3EXL7</accession>
<evidence type="ECO:0000313" key="3">
    <source>
        <dbReference type="EMBL" id="KGC13278.1"/>
    </source>
</evidence>
<gene>
    <name evidence="3" type="ORF">DM48_809</name>
</gene>
<dbReference type="AlphaFoldDB" id="A0AAW3EXL7"/>
<comment type="caution">
    <text evidence="3">The sequence shown here is derived from an EMBL/GenBank/DDBJ whole genome shotgun (WGS) entry which is preliminary data.</text>
</comment>
<feature type="region of interest" description="Disordered" evidence="1">
    <location>
        <begin position="1"/>
        <end position="21"/>
    </location>
</feature>
<dbReference type="EMBL" id="JPGG01000016">
    <property type="protein sequence ID" value="KGC13278.1"/>
    <property type="molecule type" value="Genomic_DNA"/>
</dbReference>
<proteinExistence type="predicted"/>
<dbReference type="RefSeq" id="WP_052409173.1">
    <property type="nucleotide sequence ID" value="NZ_CADEVY010000005.1"/>
</dbReference>
<organism evidence="3 4">
    <name type="scientific">Burkholderia gladioli</name>
    <name type="common">Pseudomonas marginata</name>
    <name type="synonym">Phytomonas marginata</name>
    <dbReference type="NCBI Taxonomy" id="28095"/>
    <lineage>
        <taxon>Bacteria</taxon>
        <taxon>Pseudomonadati</taxon>
        <taxon>Pseudomonadota</taxon>
        <taxon>Betaproteobacteria</taxon>
        <taxon>Burkholderiales</taxon>
        <taxon>Burkholderiaceae</taxon>
        <taxon>Burkholderia</taxon>
    </lineage>
</organism>
<dbReference type="Pfam" id="PF13699">
    <property type="entry name" value="eCIS_core"/>
    <property type="match status" value="1"/>
</dbReference>
<dbReference type="Proteomes" id="UP000029590">
    <property type="component" value="Unassembled WGS sequence"/>
</dbReference>
<evidence type="ECO:0000313" key="4">
    <source>
        <dbReference type="Proteomes" id="UP000029590"/>
    </source>
</evidence>